<evidence type="ECO:0000256" key="5">
    <source>
        <dbReference type="ARBA" id="ARBA00022692"/>
    </source>
</evidence>
<feature type="transmembrane region" description="Helical" evidence="8">
    <location>
        <begin position="371"/>
        <end position="390"/>
    </location>
</feature>
<keyword evidence="6 8" id="KW-1133">Transmembrane helix</keyword>
<protein>
    <recommendedName>
        <fullName evidence="11">Glycosyltransferase RgtA/B/C/D-like domain-containing protein</fullName>
    </recommendedName>
</protein>
<keyword evidence="4" id="KW-0808">Transferase</keyword>
<feature type="transmembrane region" description="Helical" evidence="8">
    <location>
        <begin position="98"/>
        <end position="115"/>
    </location>
</feature>
<dbReference type="EMBL" id="BSPX01000001">
    <property type="protein sequence ID" value="GLT20646.1"/>
    <property type="molecule type" value="Genomic_DNA"/>
</dbReference>
<keyword evidence="3" id="KW-0328">Glycosyltransferase</keyword>
<feature type="transmembrane region" description="Helical" evidence="8">
    <location>
        <begin position="12"/>
        <end position="33"/>
    </location>
</feature>
<feature type="transmembrane region" description="Helical" evidence="8">
    <location>
        <begin position="220"/>
        <end position="239"/>
    </location>
</feature>
<evidence type="ECO:0000256" key="2">
    <source>
        <dbReference type="ARBA" id="ARBA00022475"/>
    </source>
</evidence>
<evidence type="ECO:0000256" key="4">
    <source>
        <dbReference type="ARBA" id="ARBA00022679"/>
    </source>
</evidence>
<comment type="subcellular location">
    <subcellularLocation>
        <location evidence="1">Cell membrane</location>
        <topology evidence="1">Multi-pass membrane protein</topology>
    </subcellularLocation>
</comment>
<dbReference type="PANTHER" id="PTHR33908">
    <property type="entry name" value="MANNOSYLTRANSFERASE YKCB-RELATED"/>
    <property type="match status" value="1"/>
</dbReference>
<accession>A0ABQ6F5X2</accession>
<evidence type="ECO:0000256" key="1">
    <source>
        <dbReference type="ARBA" id="ARBA00004651"/>
    </source>
</evidence>
<keyword evidence="2" id="KW-1003">Cell membrane</keyword>
<organism evidence="9 10">
    <name type="scientific">Zoogloea oryzae</name>
    <dbReference type="NCBI Taxonomy" id="310767"/>
    <lineage>
        <taxon>Bacteria</taxon>
        <taxon>Pseudomonadati</taxon>
        <taxon>Pseudomonadota</taxon>
        <taxon>Betaproteobacteria</taxon>
        <taxon>Rhodocyclales</taxon>
        <taxon>Zoogloeaceae</taxon>
        <taxon>Zoogloea</taxon>
    </lineage>
</organism>
<evidence type="ECO:0000313" key="9">
    <source>
        <dbReference type="EMBL" id="GLT20646.1"/>
    </source>
</evidence>
<evidence type="ECO:0008006" key="11">
    <source>
        <dbReference type="Google" id="ProtNLM"/>
    </source>
</evidence>
<gene>
    <name evidence="9" type="ORF">GCM10007933_00970</name>
</gene>
<evidence type="ECO:0000313" key="10">
    <source>
        <dbReference type="Proteomes" id="UP001157167"/>
    </source>
</evidence>
<dbReference type="RefSeq" id="WP_284186255.1">
    <property type="nucleotide sequence ID" value="NZ_BSPX01000001.1"/>
</dbReference>
<keyword evidence="5 8" id="KW-0812">Transmembrane</keyword>
<name>A0ABQ6F5X2_9RHOO</name>
<reference evidence="10" key="1">
    <citation type="journal article" date="2019" name="Int. J. Syst. Evol. Microbiol.">
        <title>The Global Catalogue of Microorganisms (GCM) 10K type strain sequencing project: providing services to taxonomists for standard genome sequencing and annotation.</title>
        <authorList>
            <consortium name="The Broad Institute Genomics Platform"/>
            <consortium name="The Broad Institute Genome Sequencing Center for Infectious Disease"/>
            <person name="Wu L."/>
            <person name="Ma J."/>
        </authorList>
    </citation>
    <scope>NUCLEOTIDE SEQUENCE [LARGE SCALE GENOMIC DNA]</scope>
    <source>
        <strain evidence="10">NBRC 102407</strain>
    </source>
</reference>
<proteinExistence type="predicted"/>
<evidence type="ECO:0000256" key="7">
    <source>
        <dbReference type="ARBA" id="ARBA00023136"/>
    </source>
</evidence>
<feature type="transmembrane region" description="Helical" evidence="8">
    <location>
        <begin position="289"/>
        <end position="307"/>
    </location>
</feature>
<feature type="transmembrane region" description="Helical" evidence="8">
    <location>
        <begin position="175"/>
        <end position="208"/>
    </location>
</feature>
<dbReference type="Proteomes" id="UP001157167">
    <property type="component" value="Unassembled WGS sequence"/>
</dbReference>
<comment type="caution">
    <text evidence="9">The sequence shown here is derived from an EMBL/GenBank/DDBJ whole genome shotgun (WGS) entry which is preliminary data.</text>
</comment>
<evidence type="ECO:0000256" key="8">
    <source>
        <dbReference type="SAM" id="Phobius"/>
    </source>
</evidence>
<sequence length="503" mass="55888">MPDGLTRTARLLFWLALVAIVGLNLFNVGQPILEQHGFRQTQTALTAHYLQLEGFSLRYPTPVVGEPWSIPFEFPIYQQLVATAASILGTPLTATGRVINLIFVLLCCIPLRCGLRRLKVDPAAIDFSLALFLTSPIYLFWAGTFMIEGAALCFTLAFLYYALKVFQRDVSNRDFVFLGLFLGLALLQKITTVAAVLALFGLAAGYLVLIRRQAAPVPGFVIKLAVSVLIPVILGVAWVKFSDAVKLDNPIGALLTSAKLSAWNYGTLEQRLSGDFWGKVVFNRNIKKAAFNVIGLLFVIAAFVVVRDRIARRVIAASLALFVLPFLLFTNLHAIHNYYQTANSVFLSVAVGVAVIYVLRERQWGRRAMGVGVLVAFIASNAVFFHNNYFDLKRMTFTGGERTLAVASYVKAHTPVDKPVIWYGFDWSSEPAFYSERRSLTVPDWERLELDVLENPGRFLRSAPSAIVLCPTPRHDAELARGIAERYPQARTAVVTDCRIHLL</sequence>
<keyword evidence="7 8" id="KW-0472">Membrane</keyword>
<feature type="transmembrane region" description="Helical" evidence="8">
    <location>
        <begin position="314"/>
        <end position="335"/>
    </location>
</feature>
<dbReference type="PANTHER" id="PTHR33908:SF11">
    <property type="entry name" value="MEMBRANE PROTEIN"/>
    <property type="match status" value="1"/>
</dbReference>
<keyword evidence="10" id="KW-1185">Reference proteome</keyword>
<evidence type="ECO:0000256" key="6">
    <source>
        <dbReference type="ARBA" id="ARBA00022989"/>
    </source>
</evidence>
<feature type="transmembrane region" description="Helical" evidence="8">
    <location>
        <begin position="136"/>
        <end position="163"/>
    </location>
</feature>
<dbReference type="InterPro" id="IPR050297">
    <property type="entry name" value="LipidA_mod_glycosyltrf_83"/>
</dbReference>
<feature type="transmembrane region" description="Helical" evidence="8">
    <location>
        <begin position="341"/>
        <end position="359"/>
    </location>
</feature>
<evidence type="ECO:0000256" key="3">
    <source>
        <dbReference type="ARBA" id="ARBA00022676"/>
    </source>
</evidence>